<name>A0ACC3C7R6_PYRYE</name>
<gene>
    <name evidence="1" type="ORF">I4F81_008628</name>
</gene>
<organism evidence="1 2">
    <name type="scientific">Pyropia yezoensis</name>
    <name type="common">Susabi-nori</name>
    <name type="synonym">Porphyra yezoensis</name>
    <dbReference type="NCBI Taxonomy" id="2788"/>
    <lineage>
        <taxon>Eukaryota</taxon>
        <taxon>Rhodophyta</taxon>
        <taxon>Bangiophyceae</taxon>
        <taxon>Bangiales</taxon>
        <taxon>Bangiaceae</taxon>
        <taxon>Pyropia</taxon>
    </lineage>
</organism>
<dbReference type="Proteomes" id="UP000798662">
    <property type="component" value="Chromosome 2"/>
</dbReference>
<evidence type="ECO:0000313" key="1">
    <source>
        <dbReference type="EMBL" id="KAK1866108.1"/>
    </source>
</evidence>
<dbReference type="EMBL" id="CM020619">
    <property type="protein sequence ID" value="KAK1866108.1"/>
    <property type="molecule type" value="Genomic_DNA"/>
</dbReference>
<comment type="caution">
    <text evidence="1">The sequence shown here is derived from an EMBL/GenBank/DDBJ whole genome shotgun (WGS) entry which is preliminary data.</text>
</comment>
<accession>A0ACC3C7R6</accession>
<keyword evidence="2" id="KW-1185">Reference proteome</keyword>
<reference evidence="1" key="1">
    <citation type="submission" date="2019-11" db="EMBL/GenBank/DDBJ databases">
        <title>Nori genome reveals adaptations in red seaweeds to the harsh intertidal environment.</title>
        <authorList>
            <person name="Wang D."/>
            <person name="Mao Y."/>
        </authorList>
    </citation>
    <scope>NUCLEOTIDE SEQUENCE</scope>
    <source>
        <tissue evidence="1">Gametophyte</tissue>
    </source>
</reference>
<sequence>MEAAAPPRRRHDRVVALVCLAVAAAVGLVLLQGRHPLPAGRAAVSSDGADRGGVRGGPPPSAPPPADSLAALAAALTRRRADALRAAVRNVTIPALPSLGTWQMPLWGGADAAAARGGGTGGSSGGGGALPPGRGVVNGAASMFTAKHREAWATHCDAAATPYCRAVYRLVVRTDAAHILDVGCGANTGWLPKVLSRLAREYRRVHLTCVGVGGAAAAANVGRGVGDGDDPLARARLAYAPYAGHVDYAVVPAMGLPSGAPDHLDVVLALHVLPRLSLIQAVRFFASLRDAGASTVIVDHYPAVQSNAGGAGAGGGGGRGGGLGGGGRLWSRGQRGRGGGGGGGHRYNLRLSPFSFVGEAFAWPLVDAAGSETGREVLGVDVDKMFQTVPEMM</sequence>
<protein>
    <submittedName>
        <fullName evidence="1">Uncharacterized protein</fullName>
    </submittedName>
</protein>
<proteinExistence type="predicted"/>
<evidence type="ECO:0000313" key="2">
    <source>
        <dbReference type="Proteomes" id="UP000798662"/>
    </source>
</evidence>